<dbReference type="Pfam" id="PF04967">
    <property type="entry name" value="HTH_10"/>
    <property type="match status" value="1"/>
</dbReference>
<keyword evidence="7" id="KW-1185">Reference proteome</keyword>
<dbReference type="OrthoDB" id="168808at2157"/>
<dbReference type="Proteomes" id="UP000255421">
    <property type="component" value="Unassembled WGS sequence"/>
</dbReference>
<accession>A0A1H1FQ07</accession>
<dbReference type="RefSeq" id="WP_092538833.1">
    <property type="nucleotide sequence ID" value="NZ_FNKQ01000004.1"/>
</dbReference>
<name>A0A1H1FQ07_9EURY</name>
<reference evidence="5" key="1">
    <citation type="submission" date="2016-10" db="EMBL/GenBank/DDBJ databases">
        <authorList>
            <person name="de Groot N.N."/>
        </authorList>
    </citation>
    <scope>NUCLEOTIDE SEQUENCE [LARGE SCALE GENOMIC DNA]</scope>
    <source>
        <strain evidence="5">CGMCC 1.12397</strain>
    </source>
</reference>
<dbReference type="EMBL" id="FNKQ01000004">
    <property type="protein sequence ID" value="SDR02990.1"/>
    <property type="molecule type" value="Genomic_DNA"/>
</dbReference>
<evidence type="ECO:0000313" key="6">
    <source>
        <dbReference type="Proteomes" id="UP000199289"/>
    </source>
</evidence>
<dbReference type="PANTHER" id="PTHR34236:SF1">
    <property type="entry name" value="DIMETHYL SULFOXIDE REDUCTASE TRANSCRIPTIONAL ACTIVATOR"/>
    <property type="match status" value="1"/>
</dbReference>
<keyword evidence="2" id="KW-0804">Transcription</keyword>
<dbReference type="Proteomes" id="UP000199289">
    <property type="component" value="Unassembled WGS sequence"/>
</dbReference>
<evidence type="ECO:0000259" key="3">
    <source>
        <dbReference type="Pfam" id="PF04967"/>
    </source>
</evidence>
<dbReference type="AlphaFoldDB" id="A0A1H1FQ07"/>
<evidence type="ECO:0000256" key="1">
    <source>
        <dbReference type="ARBA" id="ARBA00023015"/>
    </source>
</evidence>
<keyword evidence="1" id="KW-0805">Transcription regulation</keyword>
<organism evidence="5 6">
    <name type="scientific">Halopelagius longus</name>
    <dbReference type="NCBI Taxonomy" id="1236180"/>
    <lineage>
        <taxon>Archaea</taxon>
        <taxon>Methanobacteriati</taxon>
        <taxon>Methanobacteriota</taxon>
        <taxon>Stenosarchaea group</taxon>
        <taxon>Halobacteria</taxon>
        <taxon>Halobacteriales</taxon>
        <taxon>Haloferacaceae</taxon>
    </lineage>
</organism>
<dbReference type="InterPro" id="IPR007050">
    <property type="entry name" value="HTH_bacterioopsin"/>
</dbReference>
<dbReference type="EMBL" id="QQST01000002">
    <property type="protein sequence ID" value="RDI69988.1"/>
    <property type="molecule type" value="Genomic_DNA"/>
</dbReference>
<proteinExistence type="predicted"/>
<evidence type="ECO:0000313" key="4">
    <source>
        <dbReference type="EMBL" id="RDI69988.1"/>
    </source>
</evidence>
<evidence type="ECO:0000256" key="2">
    <source>
        <dbReference type="ARBA" id="ARBA00023163"/>
    </source>
</evidence>
<protein>
    <submittedName>
        <fullName evidence="5">HTH DNA binding domain-containing protein</fullName>
    </submittedName>
    <submittedName>
        <fullName evidence="4">Helix-turn-helix domain-containing protein</fullName>
    </submittedName>
</protein>
<evidence type="ECO:0000313" key="7">
    <source>
        <dbReference type="Proteomes" id="UP000255421"/>
    </source>
</evidence>
<evidence type="ECO:0000313" key="5">
    <source>
        <dbReference type="EMBL" id="SDR02990.1"/>
    </source>
</evidence>
<feature type="domain" description="HTH bat-type" evidence="3">
    <location>
        <begin position="157"/>
        <end position="208"/>
    </location>
</feature>
<reference evidence="6" key="2">
    <citation type="submission" date="2016-10" db="EMBL/GenBank/DDBJ databases">
        <authorList>
            <person name="Varghese N."/>
            <person name="Submissions S."/>
        </authorList>
    </citation>
    <scope>NUCLEOTIDE SEQUENCE [LARGE SCALE GENOMIC DNA]</scope>
    <source>
        <strain evidence="6">CGMCC 1.12397</strain>
    </source>
</reference>
<gene>
    <name evidence="4" type="ORF">DWB78_15245</name>
    <name evidence="5" type="ORF">SAMN05216278_3343</name>
</gene>
<sequence>MSKIANTIDEVRSIELDNAFYVEDGKWIESLTISATEDFDPADFVSGISGTTLFYTRTIPTGPTGVTVKRLTLLATESYPFILGIVLRKEAIPNRIVYQDGLFEVVVTTREWEDFRELADEIKETLGTFELQSVNQIEQPGEPLDSGRLMEVLTTKLSTEQLEILETAYTFGYFDVPREVSAKELSEELDIAQSTLSERLRTAERALLELIYGPNDF</sequence>
<dbReference type="PANTHER" id="PTHR34236">
    <property type="entry name" value="DIMETHYL SULFOXIDE REDUCTASE TRANSCRIPTIONAL ACTIVATOR"/>
    <property type="match status" value="1"/>
</dbReference>
<reference evidence="4 7" key="3">
    <citation type="submission" date="2018-07" db="EMBL/GenBank/DDBJ databases">
        <title>Genome sequence of extremly halophilic archaeon Halopelagius longus strain BC12-B1.</title>
        <authorList>
            <person name="Zhang X."/>
        </authorList>
    </citation>
    <scope>NUCLEOTIDE SEQUENCE [LARGE SCALE GENOMIC DNA]</scope>
    <source>
        <strain evidence="4 7">BC12-B1</strain>
    </source>
</reference>